<reference evidence="1" key="1">
    <citation type="submission" date="2022-11" db="EMBL/GenBank/DDBJ databases">
        <title>beta-Carotene-producing bacterium, Jeongeuplla avenae sp. nov., alleviates the salt stress of Arabidopsis seedlings.</title>
        <authorList>
            <person name="Jiang L."/>
            <person name="Lee J."/>
        </authorList>
    </citation>
    <scope>NUCLEOTIDE SEQUENCE</scope>
    <source>
        <strain evidence="1">DY_R2A_6</strain>
    </source>
</reference>
<evidence type="ECO:0000313" key="2">
    <source>
        <dbReference type="Proteomes" id="UP001163223"/>
    </source>
</evidence>
<name>A0ACD4NU66_9HYPH</name>
<dbReference type="EMBL" id="CP113520">
    <property type="protein sequence ID" value="WAJ30412.1"/>
    <property type="molecule type" value="Genomic_DNA"/>
</dbReference>
<protein>
    <submittedName>
        <fullName evidence="1">SLC13 family permease</fullName>
    </submittedName>
</protein>
<dbReference type="Proteomes" id="UP001163223">
    <property type="component" value="Chromosome"/>
</dbReference>
<organism evidence="1 2">
    <name type="scientific">Antarcticirhabdus aurantiaca</name>
    <dbReference type="NCBI Taxonomy" id="2606717"/>
    <lineage>
        <taxon>Bacteria</taxon>
        <taxon>Pseudomonadati</taxon>
        <taxon>Pseudomonadota</taxon>
        <taxon>Alphaproteobacteria</taxon>
        <taxon>Hyphomicrobiales</taxon>
        <taxon>Aurantimonadaceae</taxon>
        <taxon>Antarcticirhabdus</taxon>
    </lineage>
</organism>
<keyword evidence="2" id="KW-1185">Reference proteome</keyword>
<gene>
    <name evidence="1" type="ORF">OXU80_09515</name>
</gene>
<accession>A0ACD4NU66</accession>
<proteinExistence type="predicted"/>
<sequence length="520" mass="54433">MSDDAAAAGPRAASLPNRTDAASAASQRADDGIFPIKPVPIAVGLAIFLGLLALPAPEGLSPEGWRVVAVVGLMFAWWITEAIPLPVTALLPVALFPTFGINTVREAAAPFADPVIFLFMGGFLLALAMERWNLHRRVALNILRRTGSRQHNIIGGFMLATALCGMWVSNAATAVMIFPVAMSVAKLIEERGGSSQFPMALMLAVAYAASIGGVTTLIGTPPNAILAGTLNRAYGYDIGFAQWMIMGVPIAAVMLTGTWLILTRLAIRLDRGEIEGADALFRTQLDELGGWTRAEIRVAAIFALTAAAWALRTTITPYVPGLSDASISIFAALALFLTPSGGPNGGALIDWDTAKRLPWNILLLFGGGLSLAGAMASTGLDAWIGDQIGGYASGLPTIGIVLLITLVVLVMTEFTSNTATAAAFVPLFAVLAIGIGENPLLLAFPATLAASMTFMLPVATPPNALVFSSGYFTIGQMAAKGIWVNVLALVVITFMSYWLLITFFGVVVGEVPDWATGGAT</sequence>
<evidence type="ECO:0000313" key="1">
    <source>
        <dbReference type="EMBL" id="WAJ30412.1"/>
    </source>
</evidence>